<dbReference type="Pfam" id="PF03226">
    <property type="entry name" value="Yippee-Mis18"/>
    <property type="match status" value="1"/>
</dbReference>
<feature type="compositionally biased region" description="Basic residues" evidence="4">
    <location>
        <begin position="1"/>
        <end position="12"/>
    </location>
</feature>
<dbReference type="InterPro" id="IPR004910">
    <property type="entry name" value="Yippee/Mis18/Cereblon"/>
</dbReference>
<comment type="similarity">
    <text evidence="3">Belongs to the yippee family.</text>
</comment>
<evidence type="ECO:0000259" key="5">
    <source>
        <dbReference type="PROSITE" id="PS51793"/>
    </source>
</evidence>
<sequence length="125" mass="13858">MAAKASNKKRKKSEVDEKLENGNCDTKTNVSTEEQPLAELEATSLPIVFQCLKCKTIVSDSISWNGIDMNLMLMSVKSITPFARKSDKTKSDSSKNKYMDVECGNCGVGIGKYYIETEPDMADLF</sequence>
<reference evidence="7" key="1">
    <citation type="journal article" date="2018" name="Nat. Microbiol.">
        <title>Leveraging single-cell genomics to expand the fungal tree of life.</title>
        <authorList>
            <person name="Ahrendt S.R."/>
            <person name="Quandt C.A."/>
            <person name="Ciobanu D."/>
            <person name="Clum A."/>
            <person name="Salamov A."/>
            <person name="Andreopoulos B."/>
            <person name="Cheng J.F."/>
            <person name="Woyke T."/>
            <person name="Pelin A."/>
            <person name="Henrissat B."/>
            <person name="Reynolds N.K."/>
            <person name="Benny G.L."/>
            <person name="Smith M.E."/>
            <person name="James T.Y."/>
            <person name="Grigoriev I.V."/>
        </authorList>
    </citation>
    <scope>NUCLEOTIDE SEQUENCE [LARGE SCALE GENOMIC DNA]</scope>
    <source>
        <strain evidence="7">CSF55</strain>
    </source>
</reference>
<dbReference type="GO" id="GO:0046872">
    <property type="term" value="F:metal ion binding"/>
    <property type="evidence" value="ECO:0007669"/>
    <property type="project" value="UniProtKB-KW"/>
</dbReference>
<accession>A0A4P9YBJ8</accession>
<keyword evidence="1" id="KW-0479">Metal-binding</keyword>
<feature type="compositionally biased region" description="Polar residues" evidence="4">
    <location>
        <begin position="23"/>
        <end position="33"/>
    </location>
</feature>
<evidence type="ECO:0000256" key="1">
    <source>
        <dbReference type="ARBA" id="ARBA00022723"/>
    </source>
</evidence>
<organism evidence="6 7">
    <name type="scientific">Rozella allomycis (strain CSF55)</name>
    <dbReference type="NCBI Taxonomy" id="988480"/>
    <lineage>
        <taxon>Eukaryota</taxon>
        <taxon>Fungi</taxon>
        <taxon>Fungi incertae sedis</taxon>
        <taxon>Cryptomycota</taxon>
        <taxon>Cryptomycota incertae sedis</taxon>
        <taxon>Rozella</taxon>
    </lineage>
</organism>
<keyword evidence="2" id="KW-0862">Zinc</keyword>
<evidence type="ECO:0000256" key="3">
    <source>
        <dbReference type="RuleBase" id="RU110713"/>
    </source>
</evidence>
<dbReference type="PROSITE" id="PS51793">
    <property type="entry name" value="MIS18"/>
    <property type="match status" value="1"/>
</dbReference>
<gene>
    <name evidence="6" type="ORF">ROZALSC1DRAFT_25173</name>
</gene>
<protein>
    <recommendedName>
        <fullName evidence="3">Protein yippee-like</fullName>
    </recommendedName>
</protein>
<evidence type="ECO:0000256" key="4">
    <source>
        <dbReference type="SAM" id="MobiDB-lite"/>
    </source>
</evidence>
<proteinExistence type="inferred from homology"/>
<dbReference type="AlphaFoldDB" id="A0A4P9YBJ8"/>
<evidence type="ECO:0000256" key="2">
    <source>
        <dbReference type="ARBA" id="ARBA00022833"/>
    </source>
</evidence>
<name>A0A4P9YBJ8_ROZAC</name>
<dbReference type="EMBL" id="ML006453">
    <property type="protein sequence ID" value="RKP16528.1"/>
    <property type="molecule type" value="Genomic_DNA"/>
</dbReference>
<evidence type="ECO:0000313" key="7">
    <source>
        <dbReference type="Proteomes" id="UP000281549"/>
    </source>
</evidence>
<dbReference type="InterPro" id="IPR034752">
    <property type="entry name" value="Mis18"/>
</dbReference>
<feature type="non-terminal residue" evidence="6">
    <location>
        <position position="125"/>
    </location>
</feature>
<feature type="domain" description="Mis18" evidence="5">
    <location>
        <begin position="46"/>
        <end position="125"/>
    </location>
</feature>
<dbReference type="Proteomes" id="UP000281549">
    <property type="component" value="Unassembled WGS sequence"/>
</dbReference>
<evidence type="ECO:0000313" key="6">
    <source>
        <dbReference type="EMBL" id="RKP16528.1"/>
    </source>
</evidence>
<feature type="region of interest" description="Disordered" evidence="4">
    <location>
        <begin position="1"/>
        <end position="33"/>
    </location>
</feature>